<keyword evidence="4" id="KW-1185">Reference proteome</keyword>
<feature type="region of interest" description="Disordered" evidence="1">
    <location>
        <begin position="31"/>
        <end position="58"/>
    </location>
</feature>
<comment type="caution">
    <text evidence="3">The sequence shown here is derived from an EMBL/GenBank/DDBJ whole genome shotgun (WGS) entry which is preliminary data.</text>
</comment>
<feature type="compositionally biased region" description="Basic and acidic residues" evidence="1">
    <location>
        <begin position="31"/>
        <end position="42"/>
    </location>
</feature>
<protein>
    <recommendedName>
        <fullName evidence="5">Nucleic acid binding OB-fold tRNA/helicase-type</fullName>
    </recommendedName>
</protein>
<feature type="signal peptide" evidence="2">
    <location>
        <begin position="1"/>
        <end position="26"/>
    </location>
</feature>
<dbReference type="EMBL" id="ATHJ01000059">
    <property type="protein sequence ID" value="EPR43031.1"/>
    <property type="molecule type" value="Genomic_DNA"/>
</dbReference>
<sequence>MKRKYAWHVVAIVLALSLTMFGTGYAGWFGEDKSETETEKSGITETQDPGTAAEETMPGSDQIVVSGMINESSQLVDDNGYVYELADTGQGSEVKSMIGKKIQIKGTVLEEEGQVSVEVDDYTILE</sequence>
<feature type="chain" id="PRO_5030177244" description="Nucleic acid binding OB-fold tRNA/helicase-type" evidence="2">
    <location>
        <begin position="27"/>
        <end position="126"/>
    </location>
</feature>
<organism evidence="3 4">
    <name type="scientific">Desulfococcus multivorans DSM 2059</name>
    <dbReference type="NCBI Taxonomy" id="1121405"/>
    <lineage>
        <taxon>Bacteria</taxon>
        <taxon>Pseudomonadati</taxon>
        <taxon>Thermodesulfobacteriota</taxon>
        <taxon>Desulfobacteria</taxon>
        <taxon>Desulfobacterales</taxon>
        <taxon>Desulfococcaceae</taxon>
        <taxon>Desulfococcus</taxon>
    </lineage>
</organism>
<dbReference type="RefSeq" id="WP_020875744.1">
    <property type="nucleotide sequence ID" value="NZ_ATHJ01000059.1"/>
</dbReference>
<accession>S7U0S2</accession>
<name>S7U0S2_DESML</name>
<dbReference type="AlphaFoldDB" id="S7U0S2"/>
<gene>
    <name evidence="3" type="ORF">dsmv_1397</name>
</gene>
<evidence type="ECO:0000256" key="1">
    <source>
        <dbReference type="SAM" id="MobiDB-lite"/>
    </source>
</evidence>
<evidence type="ECO:0008006" key="5">
    <source>
        <dbReference type="Google" id="ProtNLM"/>
    </source>
</evidence>
<evidence type="ECO:0000313" key="3">
    <source>
        <dbReference type="EMBL" id="EPR43031.1"/>
    </source>
</evidence>
<evidence type="ECO:0000313" key="4">
    <source>
        <dbReference type="Proteomes" id="UP000014977"/>
    </source>
</evidence>
<proteinExistence type="predicted"/>
<evidence type="ECO:0000256" key="2">
    <source>
        <dbReference type="SAM" id="SignalP"/>
    </source>
</evidence>
<dbReference type="Proteomes" id="UP000014977">
    <property type="component" value="Unassembled WGS sequence"/>
</dbReference>
<reference evidence="3 4" key="1">
    <citation type="journal article" date="2013" name="Genome Announc.">
        <title>Draft genome sequences for three mercury-methylating, sulfate-reducing bacteria.</title>
        <authorList>
            <person name="Brown S.D."/>
            <person name="Hurt R.A.Jr."/>
            <person name="Gilmour C.C."/>
            <person name="Elias D.A."/>
        </authorList>
    </citation>
    <scope>NUCLEOTIDE SEQUENCE [LARGE SCALE GENOMIC DNA]</scope>
    <source>
        <strain evidence="3 4">DSM 2059</strain>
    </source>
</reference>
<dbReference type="OrthoDB" id="5427248at2"/>
<keyword evidence="2" id="KW-0732">Signal</keyword>